<keyword evidence="7 17" id="KW-1133">Transmembrane helix</keyword>
<evidence type="ECO:0000256" key="14">
    <source>
        <dbReference type="ARBA" id="ARBA00049678"/>
    </source>
</evidence>
<feature type="domain" description="Ig-like" evidence="19">
    <location>
        <begin position="24"/>
        <end position="135"/>
    </location>
</feature>
<keyword evidence="8 17" id="KW-0472">Membrane</keyword>
<dbReference type="Gene3D" id="2.60.40.10">
    <property type="entry name" value="Immunoglobulins"/>
    <property type="match status" value="4"/>
</dbReference>
<protein>
    <recommendedName>
        <fullName evidence="15">Polymeric immunoglobulin receptor</fullName>
    </recommendedName>
</protein>
<dbReference type="GO" id="GO:0004888">
    <property type="term" value="F:transmembrane signaling receptor activity"/>
    <property type="evidence" value="ECO:0007669"/>
    <property type="project" value="TreeGrafter"/>
</dbReference>
<evidence type="ECO:0000256" key="6">
    <source>
        <dbReference type="ARBA" id="ARBA00022729"/>
    </source>
</evidence>
<dbReference type="Pfam" id="PF07686">
    <property type="entry name" value="V-set"/>
    <property type="match status" value="4"/>
</dbReference>
<gene>
    <name evidence="20" type="primary">Pigr_0</name>
    <name evidence="20" type="ORF">CAMPRO_R07741</name>
</gene>
<dbReference type="InterPro" id="IPR003599">
    <property type="entry name" value="Ig_sub"/>
</dbReference>
<feature type="non-terminal residue" evidence="20">
    <location>
        <position position="642"/>
    </location>
</feature>
<dbReference type="Proteomes" id="UP000614027">
    <property type="component" value="Unassembled WGS sequence"/>
</dbReference>
<keyword evidence="4" id="KW-0964">Secreted</keyword>
<evidence type="ECO:0000256" key="7">
    <source>
        <dbReference type="ARBA" id="ARBA00022989"/>
    </source>
</evidence>
<dbReference type="SMART" id="SM00409">
    <property type="entry name" value="IG"/>
    <property type="match status" value="4"/>
</dbReference>
<accession>A0A851MR94</accession>
<dbReference type="PANTHER" id="PTHR11860">
    <property type="entry name" value="POLYMERIC-IMMUNOGLOBULIN RECEPTOR"/>
    <property type="match status" value="1"/>
</dbReference>
<evidence type="ECO:0000313" key="21">
    <source>
        <dbReference type="Proteomes" id="UP000614027"/>
    </source>
</evidence>
<feature type="region of interest" description="Disordered" evidence="16">
    <location>
        <begin position="468"/>
        <end position="509"/>
    </location>
</feature>
<keyword evidence="11" id="KW-0393">Immunoglobulin domain</keyword>
<dbReference type="InterPro" id="IPR036179">
    <property type="entry name" value="Ig-like_dom_sf"/>
</dbReference>
<dbReference type="SUPFAM" id="SSF48726">
    <property type="entry name" value="Immunoglobulin"/>
    <property type="match status" value="4"/>
</dbReference>
<keyword evidence="21" id="KW-1185">Reference proteome</keyword>
<keyword evidence="10" id="KW-0325">Glycoprotein</keyword>
<dbReference type="GO" id="GO:0005886">
    <property type="term" value="C:plasma membrane"/>
    <property type="evidence" value="ECO:0007669"/>
    <property type="project" value="TreeGrafter"/>
</dbReference>
<dbReference type="CDD" id="cd05716">
    <property type="entry name" value="IgV_pIgR_like"/>
    <property type="match status" value="2"/>
</dbReference>
<comment type="subunit">
    <text evidence="14">Interacts (mainly via CDR1-like domain) with dimeric IgA. Interacts (mainly via CDR2-like domain) with pentameric IgM.</text>
</comment>
<feature type="non-terminal residue" evidence="20">
    <location>
        <position position="1"/>
    </location>
</feature>
<comment type="function">
    <text evidence="12">Mediates selective transcytosis of polymeric IgA and IgM across mucosal epithelial cells. Binds polymeric IgA and IgM at the basolateral surface of epithelial cells. The complex is then transported across the cell to be secreted at the apical surface. During this process, a cleavage occurs that separates the extracellular (known as the secretory component) from the transmembrane segment.</text>
</comment>
<keyword evidence="6 18" id="KW-0732">Signal</keyword>
<feature type="chain" id="PRO_5032403731" description="Polymeric immunoglobulin receptor" evidence="18">
    <location>
        <begin position="19"/>
        <end position="642"/>
    </location>
</feature>
<dbReference type="AlphaFoldDB" id="A0A851MR94"/>
<evidence type="ECO:0000256" key="11">
    <source>
        <dbReference type="ARBA" id="ARBA00023319"/>
    </source>
</evidence>
<dbReference type="InterPro" id="IPR013106">
    <property type="entry name" value="Ig_V-set"/>
</dbReference>
<evidence type="ECO:0000313" key="20">
    <source>
        <dbReference type="EMBL" id="NXC31533.1"/>
    </source>
</evidence>
<evidence type="ECO:0000256" key="15">
    <source>
        <dbReference type="ARBA" id="ARBA00049745"/>
    </source>
</evidence>
<evidence type="ECO:0000256" key="10">
    <source>
        <dbReference type="ARBA" id="ARBA00023180"/>
    </source>
</evidence>
<comment type="subcellular location">
    <subcellularLocation>
        <location evidence="1">Cell membrane</location>
        <topology evidence="1">Single-pass type I membrane protein</topology>
    </subcellularLocation>
    <subcellularLocation>
        <location evidence="2">Secreted</location>
    </subcellularLocation>
</comment>
<dbReference type="EMBL" id="WBMV01005347">
    <property type="protein sequence ID" value="NXC31533.1"/>
    <property type="molecule type" value="Genomic_DNA"/>
</dbReference>
<comment type="caution">
    <text evidence="20">The sequence shown here is derived from an EMBL/GenBank/DDBJ whole genome shotgun (WGS) entry which is preliminary data.</text>
</comment>
<dbReference type="PANTHER" id="PTHR11860:SF82">
    <property type="entry name" value="POLYMERIC IMMUNOGLOBULIN RECEPTOR"/>
    <property type="match status" value="1"/>
</dbReference>
<dbReference type="PROSITE" id="PS50835">
    <property type="entry name" value="IG_LIKE"/>
    <property type="match status" value="3"/>
</dbReference>
<feature type="domain" description="Ig-like" evidence="19">
    <location>
        <begin position="359"/>
        <end position="458"/>
    </location>
</feature>
<evidence type="ECO:0000256" key="4">
    <source>
        <dbReference type="ARBA" id="ARBA00022525"/>
    </source>
</evidence>
<evidence type="ECO:0000256" key="17">
    <source>
        <dbReference type="SAM" id="Phobius"/>
    </source>
</evidence>
<proteinExistence type="predicted"/>
<evidence type="ECO:0000256" key="13">
    <source>
        <dbReference type="ARBA" id="ARBA00049604"/>
    </source>
</evidence>
<evidence type="ECO:0000256" key="2">
    <source>
        <dbReference type="ARBA" id="ARBA00004613"/>
    </source>
</evidence>
<evidence type="ECO:0000256" key="16">
    <source>
        <dbReference type="SAM" id="MobiDB-lite"/>
    </source>
</evidence>
<dbReference type="InterPro" id="IPR013783">
    <property type="entry name" value="Ig-like_fold"/>
</dbReference>
<comment type="function">
    <text evidence="13">Through its N-linked glycans ensures anchoring of secretory IgA (sIgA) molecules to mucus lining the epithelial surface to neutralize extracellular pathogens. On its own (free form) may act as a non-specific microbial scavenger to prevent pathogen interaction with epithelial cells.</text>
</comment>
<dbReference type="InterPro" id="IPR050671">
    <property type="entry name" value="CD300_family_receptors"/>
</dbReference>
<dbReference type="InterPro" id="IPR007110">
    <property type="entry name" value="Ig-like_dom"/>
</dbReference>
<dbReference type="OrthoDB" id="6157407at2759"/>
<sequence>MASLAFILLLVLVPAGSAISRHLPKATISSPVFGPRQVYGLVGGSTIVKCFYPPTTVNKHDRKYWCRQSGGSCMTVASTSGYVASAFKGRISITDHPEAENFQINISSLTLGDAGVYQCGVGVNGRGLSHRVTLNVSQGSSTPKVPELFYVKLHSTWTVTCGFGKVGESLRKYFCKMEQGVCQNITDNRGIVNENYRGRVLLTLEESVDSFTVMMTQMSWEDTGLYHCGAGVYGTNNLSKALDVFIYEDKNFPLLKSKVIGKTGSSATFECRYDSLNTSSECTWAKWEPNRSPWIISNKGFMSLKYMGRVAMFANPDNKTITVILNQLSVSDSGYYWCIRSEFKDQQTSAQLIVVEGKPQLTGEKNVVAQAGSPVNLSCFYTCTYYSFEKYWCKWSTSGCSMLPASDQRQLGPEASCNTANRTVVLSFDSVTQEDEGWYWCGVKDNGVFGETMAVKLTVIEGSNAKPSPELLDVDAPSHAEFPGPGPRGGAYSDSGVRSGAAPESSAPGHGSNTLALVLGPLGALLLVIATAFAIVKYRQMKRSDLVSVGSYRTNISMSDFESVKDYSATNSACVKESQETAIGGDEFVTTTDKTESAAEAKKAKRSSKEDADLAYSTLLLTSGSITQGSSGGDNAVLDVSP</sequence>
<evidence type="ECO:0000256" key="8">
    <source>
        <dbReference type="ARBA" id="ARBA00023136"/>
    </source>
</evidence>
<keyword evidence="3" id="KW-1003">Cell membrane</keyword>
<dbReference type="SMART" id="SM00406">
    <property type="entry name" value="IGv"/>
    <property type="match status" value="3"/>
</dbReference>
<evidence type="ECO:0000256" key="12">
    <source>
        <dbReference type="ARBA" id="ARBA00049599"/>
    </source>
</evidence>
<evidence type="ECO:0000256" key="9">
    <source>
        <dbReference type="ARBA" id="ARBA00023157"/>
    </source>
</evidence>
<evidence type="ECO:0000256" key="1">
    <source>
        <dbReference type="ARBA" id="ARBA00004251"/>
    </source>
</evidence>
<name>A0A851MR94_9DEND</name>
<feature type="transmembrane region" description="Helical" evidence="17">
    <location>
        <begin position="515"/>
        <end position="536"/>
    </location>
</feature>
<organism evidence="20 21">
    <name type="scientific">Campylorhamphus procurvoides</name>
    <dbReference type="NCBI Taxonomy" id="190295"/>
    <lineage>
        <taxon>Eukaryota</taxon>
        <taxon>Metazoa</taxon>
        <taxon>Chordata</taxon>
        <taxon>Craniata</taxon>
        <taxon>Vertebrata</taxon>
        <taxon>Euteleostomi</taxon>
        <taxon>Archelosauria</taxon>
        <taxon>Archosauria</taxon>
        <taxon>Dinosauria</taxon>
        <taxon>Saurischia</taxon>
        <taxon>Theropoda</taxon>
        <taxon>Coelurosauria</taxon>
        <taxon>Aves</taxon>
        <taxon>Neognathae</taxon>
        <taxon>Neoaves</taxon>
        <taxon>Telluraves</taxon>
        <taxon>Australaves</taxon>
        <taxon>Passeriformes</taxon>
        <taxon>Dendrocolaptidae</taxon>
        <taxon>Campylorhamphus</taxon>
    </lineage>
</organism>
<evidence type="ECO:0000256" key="3">
    <source>
        <dbReference type="ARBA" id="ARBA00022475"/>
    </source>
</evidence>
<reference evidence="20" key="1">
    <citation type="submission" date="2019-09" db="EMBL/GenBank/DDBJ databases">
        <title>Bird 10,000 Genomes (B10K) Project - Family phase.</title>
        <authorList>
            <person name="Zhang G."/>
        </authorList>
    </citation>
    <scope>NUCLEOTIDE SEQUENCE</scope>
    <source>
        <strain evidence="20">B10K-DU-001-09</strain>
        <tissue evidence="20">Muscle</tissue>
    </source>
</reference>
<feature type="signal peptide" evidence="18">
    <location>
        <begin position="1"/>
        <end position="18"/>
    </location>
</feature>
<feature type="domain" description="Ig-like" evidence="19">
    <location>
        <begin position="253"/>
        <end position="355"/>
    </location>
</feature>
<evidence type="ECO:0000259" key="19">
    <source>
        <dbReference type="PROSITE" id="PS50835"/>
    </source>
</evidence>
<evidence type="ECO:0000256" key="18">
    <source>
        <dbReference type="SAM" id="SignalP"/>
    </source>
</evidence>
<keyword evidence="5 17" id="KW-0812">Transmembrane</keyword>
<keyword evidence="9" id="KW-1015">Disulfide bond</keyword>
<evidence type="ECO:0000256" key="5">
    <source>
        <dbReference type="ARBA" id="ARBA00022692"/>
    </source>
</evidence>